<evidence type="ECO:0000313" key="3">
    <source>
        <dbReference type="EMBL" id="ODV79719.1"/>
    </source>
</evidence>
<dbReference type="Gene3D" id="3.40.50.2060">
    <property type="match status" value="1"/>
</dbReference>
<sequence>MSKNKDPASLLNLQREYILAQIKEVQRPGTLYNLIIDDKTEPVIYRVLTKESLLRVVTSIEKIDANRKQNTFMEAIYLIDLTVYNMKCIVADVQTNRYKGGQGLFLPIPDHGEIAHFYGSPNFINNPKVLGYFEGGAKIRYINSNFYPVETRVFLTDNKTPNSMPIYYNTNCSDFVIPQVKLAAKSLVNLMIITGEYPLIRFYSPKNAIHQASRLPELIADEFQRQIDDYARLNHDYPPPSIQDKPRSILLISDRTLDLYAPLLHEFSYQALAMDVVESLERTGTYKYSTENERGEVQRNESNLDNEDDEDWVNLRHLHIIEASEVIMNKISDLIKNNPLMVDRSKASTSSDLMYVVAHLKGFDEERKQITLHRTLIDECLDINSSRKLAEFAADFEQTCAAKGTSFEGERNKHLHDDLITLLARTDLHVNDKMRLVLIYGLYRGGLIEADFVKLVKFIGVNDRQIISLISRCFTNLHKLGFPIVRKDVKDKRSEKEMFHTITNEGTYNTSRFGPGIKRALQGASKYQLDEEEFPYFRDKPLEDDVPTSGSSTPTQPNTSLRNSRIKASWAQSSTRINLSLSSLMRPKQRIFCYVAGGITYSEIRSIYELSQATNKDFYIGSESILKPRDFLIGLQSIDDIKTPDDLDLNILKEFRRPRDPPNYLFESGQPKMPQQPAMGVPNLGPGPVSSTVPAHYQKRSNTIPTEAPLSPEKEKKRSKLKKLFR</sequence>
<gene>
    <name evidence="3" type="ORF">CANTADRAFT_48472</name>
</gene>
<dbReference type="Gene3D" id="3.90.830.10">
    <property type="entry name" value="Syntaxin Binding Protein 1, Chain A, domain 2"/>
    <property type="match status" value="1"/>
</dbReference>
<proteinExistence type="inferred from homology"/>
<feature type="region of interest" description="Disordered" evidence="2">
    <location>
        <begin position="660"/>
        <end position="726"/>
    </location>
</feature>
<dbReference type="GO" id="GO:0000149">
    <property type="term" value="F:SNARE binding"/>
    <property type="evidence" value="ECO:0007669"/>
    <property type="project" value="EnsemblFungi"/>
</dbReference>
<reference evidence="4" key="1">
    <citation type="submission" date="2016-05" db="EMBL/GenBank/DDBJ databases">
        <title>Comparative genomics of biotechnologically important yeasts.</title>
        <authorList>
            <consortium name="DOE Joint Genome Institute"/>
            <person name="Riley R."/>
            <person name="Haridas S."/>
            <person name="Wolfe K.H."/>
            <person name="Lopes M.R."/>
            <person name="Hittinger C.T."/>
            <person name="Goker M."/>
            <person name="Salamov A."/>
            <person name="Wisecaver J."/>
            <person name="Long T.M."/>
            <person name="Aerts A.L."/>
            <person name="Barry K."/>
            <person name="Choi C."/>
            <person name="Clum A."/>
            <person name="Coughlan A.Y."/>
            <person name="Deshpande S."/>
            <person name="Douglass A.P."/>
            <person name="Hanson S.J."/>
            <person name="Klenk H.-P."/>
            <person name="Labutti K."/>
            <person name="Lapidus A."/>
            <person name="Lindquist E."/>
            <person name="Lipzen A."/>
            <person name="Meier-Kolthoff J.P."/>
            <person name="Ohm R.A."/>
            <person name="Otillar R.P."/>
            <person name="Pangilinan J."/>
            <person name="Peng Y."/>
            <person name="Rokas A."/>
            <person name="Rosa C.A."/>
            <person name="Scheuner C."/>
            <person name="Sibirny A.A."/>
            <person name="Slot J.C."/>
            <person name="Stielow J.B."/>
            <person name="Sun H."/>
            <person name="Kurtzman C.P."/>
            <person name="Blackwell M."/>
            <person name="Grigoriev I.V."/>
            <person name="Jeffries T.W."/>
        </authorList>
    </citation>
    <scope>NUCLEOTIDE SEQUENCE [LARGE SCALE GENOMIC DNA]</scope>
    <source>
        <strain evidence="4">NRRL Y-17324</strain>
    </source>
</reference>
<evidence type="ECO:0000313" key="4">
    <source>
        <dbReference type="Proteomes" id="UP000094285"/>
    </source>
</evidence>
<dbReference type="STRING" id="984487.A0A1E4SJP0"/>
<dbReference type="InterPro" id="IPR001619">
    <property type="entry name" value="Sec1-like"/>
</dbReference>
<dbReference type="GO" id="GO:0005886">
    <property type="term" value="C:plasma membrane"/>
    <property type="evidence" value="ECO:0007669"/>
    <property type="project" value="EnsemblFungi"/>
</dbReference>
<dbReference type="SUPFAM" id="SSF56815">
    <property type="entry name" value="Sec1/munc18-like (SM) proteins"/>
    <property type="match status" value="1"/>
</dbReference>
<dbReference type="PIRSF" id="PIRSF005715">
    <property type="entry name" value="VPS45_Sec1"/>
    <property type="match status" value="1"/>
</dbReference>
<dbReference type="GO" id="GO:0005935">
    <property type="term" value="C:cellular bud neck"/>
    <property type="evidence" value="ECO:0007669"/>
    <property type="project" value="EnsemblFungi"/>
</dbReference>
<accession>A0A1E4SJP0</accession>
<dbReference type="OrthoDB" id="2228at2759"/>
<keyword evidence="4" id="KW-1185">Reference proteome</keyword>
<dbReference type="InterPro" id="IPR027482">
    <property type="entry name" value="Sec1-like_dom2"/>
</dbReference>
<evidence type="ECO:0000256" key="1">
    <source>
        <dbReference type="ARBA" id="ARBA00009884"/>
    </source>
</evidence>
<dbReference type="Pfam" id="PF00995">
    <property type="entry name" value="Sec1"/>
    <property type="match status" value="1"/>
</dbReference>
<feature type="compositionally biased region" description="Polar residues" evidence="2">
    <location>
        <begin position="548"/>
        <end position="563"/>
    </location>
</feature>
<dbReference type="GO" id="GO:0031340">
    <property type="term" value="P:positive regulation of vesicle fusion"/>
    <property type="evidence" value="ECO:0007669"/>
    <property type="project" value="EnsemblFungi"/>
</dbReference>
<dbReference type="AlphaFoldDB" id="A0A1E4SJP0"/>
<comment type="similarity">
    <text evidence="1">Belongs to the STXBP/unc-18/SEC1 family.</text>
</comment>
<feature type="compositionally biased region" description="Basic residues" evidence="2">
    <location>
        <begin position="717"/>
        <end position="726"/>
    </location>
</feature>
<feature type="region of interest" description="Disordered" evidence="2">
    <location>
        <begin position="545"/>
        <end position="565"/>
    </location>
</feature>
<dbReference type="InterPro" id="IPR043127">
    <property type="entry name" value="Sec-1-like_dom3a"/>
</dbReference>
<organism evidence="3 4">
    <name type="scientific">Suhomyces tanzawaensis NRRL Y-17324</name>
    <dbReference type="NCBI Taxonomy" id="984487"/>
    <lineage>
        <taxon>Eukaryota</taxon>
        <taxon>Fungi</taxon>
        <taxon>Dikarya</taxon>
        <taxon>Ascomycota</taxon>
        <taxon>Saccharomycotina</taxon>
        <taxon>Pichiomycetes</taxon>
        <taxon>Debaryomycetaceae</taxon>
        <taxon>Suhomyces</taxon>
    </lineage>
</organism>
<dbReference type="Gene3D" id="1.25.40.60">
    <property type="match status" value="1"/>
</dbReference>
<name>A0A1E4SJP0_9ASCO</name>
<evidence type="ECO:0000256" key="2">
    <source>
        <dbReference type="SAM" id="MobiDB-lite"/>
    </source>
</evidence>
<dbReference type="GO" id="GO:0006904">
    <property type="term" value="P:vesicle docking involved in exocytosis"/>
    <property type="evidence" value="ECO:0007669"/>
    <property type="project" value="EnsemblFungi"/>
</dbReference>
<dbReference type="PANTHER" id="PTHR11679">
    <property type="entry name" value="VESICLE PROTEIN SORTING-ASSOCIATED"/>
    <property type="match status" value="1"/>
</dbReference>
<protein>
    <submittedName>
        <fullName evidence="3">Sec1-like protein</fullName>
    </submittedName>
</protein>
<dbReference type="InterPro" id="IPR036045">
    <property type="entry name" value="Sec1-like_sf"/>
</dbReference>
<dbReference type="EMBL" id="KV453911">
    <property type="protein sequence ID" value="ODV79719.1"/>
    <property type="molecule type" value="Genomic_DNA"/>
</dbReference>
<dbReference type="GeneID" id="30983722"/>
<dbReference type="GO" id="GO:0005934">
    <property type="term" value="C:cellular bud tip"/>
    <property type="evidence" value="ECO:0007669"/>
    <property type="project" value="EnsemblFungi"/>
</dbReference>
<dbReference type="Proteomes" id="UP000094285">
    <property type="component" value="Unassembled WGS sequence"/>
</dbReference>
<dbReference type="Gene3D" id="3.40.50.1910">
    <property type="match status" value="1"/>
</dbReference>
<dbReference type="InterPro" id="IPR043154">
    <property type="entry name" value="Sec-1-like_dom1"/>
</dbReference>
<dbReference type="RefSeq" id="XP_020064841.1">
    <property type="nucleotide sequence ID" value="XM_020209586.1"/>
</dbReference>